<sequence length="1375" mass="146503">MAGADGSSWWRKSADTSMPAASRSNVSSSWTSQNRKIAAEDNREDRRSSASSTVDRKQHQQHQQHQQHSQLSRAAAGAITSQLRAAPNPQEIQRLLDRWGSQLTAPHISAALNALSNMTHEHPRVLEPLLRQQLLPALDSLIQQAEAATHLPSAAADSSGLDSSSTQQQQQPQLDSRSCAVVLQSLSRLQERSGLATPTSTAYDLLLHFLQPSVLQQAIPQGITMVTTAAAKLHIPARDVQLEQLLTALLDLEARRTADSCSRAQQLEPMYVSQTLWGVATMLAAQKRTPPNGKLLHLFQDVAALLTHPQLQLLQAAKPVEVCNTLSAFVIAELPASSLPSPGFAGELLGCLAALRHLRRASTRDISRTLWAAAKLGAAVEAADCHALVAMFCSSEMLRSANAQDIANLLWALGTLQQHEAVTSHELCLLAAALLNQAQQRRAAPQEISTALWGLATLQAQLPRQLLVQIQEQFRQPHILQEIAADETESLGLVNTLWAAAALHKAGLAGASRNWRALQQDRQQQQQQCEAAAAAAAPELQQPVLPPAAVQQLTDMLTAPGRLSHLTPCSVGLCLWSTATLGGSLSFDRVLALVKRFLQPSCQALALHLNFTNTVWGCIRLGRVDVLQEPGLLQQLVAAYFAAGAPGGAWSGSSDPMAASMLLWAIARASKSSTHLARPAHSRRLGRPVKHQQQQQQQQEFAVQQQDSQGQEFSAVLVPQKQVQQLLSIFLQRSSISQADSVNMSTALYAAAALGLAVKADDLNWIVKAYMAKVEEAGATSAALMMYAITKLQRSALLQASSSSSSRGMQSMDAAQADSLVPVLVQLTQEIGWRLQIDAGSEDVSMCVLSLTRAYFYGDELQGSSSSSSWSNRHQELLQQALHRLLRQLLQAGSLAKLTTVALLDVVWACGEMGVAEPQLLDAVCKELRLFDAVDKLQQSGLGAAAASPAAAAAEAATAAAEVSLRPSAPWRPRHLQQQQQQQHAAEQVQSQHRDHQWRLGAAKCSQLLAALASLNHLKDDVWQAVIQPYLPAAAVTAADSAPAEAPAAEADAAQQRLLPEWATLMCWAAAVGNCHSCRSTVLQLVQQLAAISASSASAVAEMTVEQRCQLYQVHLWLHDCAAAEAASTTAAPAGEADSDPAAAAAAADIFKNAGLATVLSAEQLQQCRQDWCAQAAVTRPSSLQGHVAAALRKLPGLSNVQLEALTDDGCYSIDIAAVVTSRQQLLEAAAGAGAAGLAHDAASGSSAESTAAGAAEVATGGRDGMQQLLLAIEVDGPQHFLYPAQHLNGESLLRSRALRVRGYAVVRVPWHDVQQLGSSSSSAVAQQQQQQQQQRDLEFAASCSAGSTVSAAQPAAGRQQVLVTYLAGKVAAAL</sequence>
<organism evidence="3 4">
    <name type="scientific">Tetradesmus obliquus</name>
    <name type="common">Green alga</name>
    <name type="synonym">Acutodesmus obliquus</name>
    <dbReference type="NCBI Taxonomy" id="3088"/>
    <lineage>
        <taxon>Eukaryota</taxon>
        <taxon>Viridiplantae</taxon>
        <taxon>Chlorophyta</taxon>
        <taxon>core chlorophytes</taxon>
        <taxon>Chlorophyceae</taxon>
        <taxon>CS clade</taxon>
        <taxon>Sphaeropleales</taxon>
        <taxon>Scenedesmaceae</taxon>
        <taxon>Tetradesmus</taxon>
    </lineage>
</organism>
<dbReference type="SMART" id="SM00952">
    <property type="entry name" value="RAP"/>
    <property type="match status" value="1"/>
</dbReference>
<feature type="region of interest" description="Disordered" evidence="1">
    <location>
        <begin position="149"/>
        <end position="176"/>
    </location>
</feature>
<evidence type="ECO:0000256" key="1">
    <source>
        <dbReference type="SAM" id="MobiDB-lite"/>
    </source>
</evidence>
<gene>
    <name evidence="3" type="ORF">BQ4739_LOCUS15552</name>
</gene>
<feature type="compositionally biased region" description="Low complexity" evidence="1">
    <location>
        <begin position="151"/>
        <end position="176"/>
    </location>
</feature>
<evidence type="ECO:0000259" key="2">
    <source>
        <dbReference type="PROSITE" id="PS51286"/>
    </source>
</evidence>
<feature type="compositionally biased region" description="Low complexity" evidence="1">
    <location>
        <begin position="977"/>
        <end position="991"/>
    </location>
</feature>
<dbReference type="Pfam" id="PF08373">
    <property type="entry name" value="RAP"/>
    <property type="match status" value="1"/>
</dbReference>
<keyword evidence="4" id="KW-1185">Reference proteome</keyword>
<dbReference type="PANTHER" id="PTHR46007:SF8">
    <property type="entry name" value="C2H2-TYPE DOMAIN-CONTAINING PROTEIN"/>
    <property type="match status" value="1"/>
</dbReference>
<dbReference type="Proteomes" id="UP000256970">
    <property type="component" value="Unassembled WGS sequence"/>
</dbReference>
<feature type="domain" description="RAP" evidence="2">
    <location>
        <begin position="1271"/>
        <end position="1328"/>
    </location>
</feature>
<dbReference type="GO" id="GO:0003713">
    <property type="term" value="F:transcription coactivator activity"/>
    <property type="evidence" value="ECO:0007669"/>
    <property type="project" value="TreeGrafter"/>
</dbReference>
<dbReference type="EMBL" id="FNXT01001227">
    <property type="protein sequence ID" value="SZX75263.1"/>
    <property type="molecule type" value="Genomic_DNA"/>
</dbReference>
<dbReference type="InterPro" id="IPR013584">
    <property type="entry name" value="RAP"/>
</dbReference>
<feature type="region of interest" description="Disordered" evidence="1">
    <location>
        <begin position="1"/>
        <end position="76"/>
    </location>
</feature>
<feature type="region of interest" description="Disordered" evidence="1">
    <location>
        <begin position="971"/>
        <end position="993"/>
    </location>
</feature>
<evidence type="ECO:0000313" key="4">
    <source>
        <dbReference type="Proteomes" id="UP000256970"/>
    </source>
</evidence>
<accession>A0A383WDD7</accession>
<dbReference type="GO" id="GO:0016592">
    <property type="term" value="C:mediator complex"/>
    <property type="evidence" value="ECO:0007669"/>
    <property type="project" value="TreeGrafter"/>
</dbReference>
<dbReference type="GO" id="GO:0045944">
    <property type="term" value="P:positive regulation of transcription by RNA polymerase II"/>
    <property type="evidence" value="ECO:0007669"/>
    <property type="project" value="TreeGrafter"/>
</dbReference>
<feature type="compositionally biased region" description="Basic and acidic residues" evidence="1">
    <location>
        <begin position="37"/>
        <end position="58"/>
    </location>
</feature>
<feature type="compositionally biased region" description="Low complexity" evidence="1">
    <location>
        <begin position="61"/>
        <end position="70"/>
    </location>
</feature>
<feature type="compositionally biased region" description="Polar residues" evidence="1">
    <location>
        <begin position="22"/>
        <end position="35"/>
    </location>
</feature>
<dbReference type="InterPro" id="IPR051647">
    <property type="entry name" value="Mediator_comp_sub12"/>
</dbReference>
<protein>
    <recommendedName>
        <fullName evidence="2">RAP domain-containing protein</fullName>
    </recommendedName>
</protein>
<name>A0A383WDD7_TETOB</name>
<dbReference type="PROSITE" id="PS51286">
    <property type="entry name" value="RAP"/>
    <property type="match status" value="1"/>
</dbReference>
<dbReference type="PANTHER" id="PTHR46007">
    <property type="entry name" value="MEDIATOR OF RNA POLYMERASE II TRANSCRIPTION SUBUNIT 12"/>
    <property type="match status" value="1"/>
</dbReference>
<evidence type="ECO:0000313" key="3">
    <source>
        <dbReference type="EMBL" id="SZX75263.1"/>
    </source>
</evidence>
<proteinExistence type="predicted"/>
<reference evidence="3 4" key="1">
    <citation type="submission" date="2016-10" db="EMBL/GenBank/DDBJ databases">
        <authorList>
            <person name="Cai Z."/>
        </authorList>
    </citation>
    <scope>NUCLEOTIDE SEQUENCE [LARGE SCALE GENOMIC DNA]</scope>
</reference>